<keyword evidence="6" id="KW-1133">Transmembrane helix</keyword>
<dbReference type="PANTHER" id="PTHR43570">
    <property type="entry name" value="ALDEHYDE DEHYDROGENASE"/>
    <property type="match status" value="1"/>
</dbReference>
<keyword evidence="2 4" id="KW-0560">Oxidoreductase</keyword>
<evidence type="ECO:0000256" key="5">
    <source>
        <dbReference type="SAM" id="MobiDB-lite"/>
    </source>
</evidence>
<dbReference type="InterPro" id="IPR016160">
    <property type="entry name" value="Ald_DH_CS_CYS"/>
</dbReference>
<evidence type="ECO:0000256" key="1">
    <source>
        <dbReference type="ARBA" id="ARBA00009986"/>
    </source>
</evidence>
<comment type="similarity">
    <text evidence="1 4">Belongs to the aldehyde dehydrogenase family.</text>
</comment>
<dbReference type="InterPro" id="IPR016163">
    <property type="entry name" value="Ald_DH_C"/>
</dbReference>
<dbReference type="Gene3D" id="3.40.309.10">
    <property type="entry name" value="Aldehyde Dehydrogenase, Chain A, domain 2"/>
    <property type="match status" value="1"/>
</dbReference>
<keyword evidence="6" id="KW-0812">Transmembrane</keyword>
<dbReference type="CDD" id="cd07135">
    <property type="entry name" value="ALDH_F14-YMR110C"/>
    <property type="match status" value="1"/>
</dbReference>
<feature type="active site" evidence="3">
    <location>
        <position position="265"/>
    </location>
</feature>
<name>A0ABP0EPU0_9ASCO</name>
<feature type="domain" description="Aldehyde dehydrogenase" evidence="7">
    <location>
        <begin position="33"/>
        <end position="493"/>
    </location>
</feature>
<evidence type="ECO:0000259" key="7">
    <source>
        <dbReference type="Pfam" id="PF00171"/>
    </source>
</evidence>
<reference evidence="8 9" key="1">
    <citation type="submission" date="2024-01" db="EMBL/GenBank/DDBJ databases">
        <authorList>
            <consortium name="Genoscope - CEA"/>
            <person name="William W."/>
        </authorList>
    </citation>
    <scope>NUCLEOTIDE SEQUENCE [LARGE SCALE GENOMIC DNA]</scope>
    <source>
        <strain evidence="8 9">29B2s-10</strain>
    </source>
</reference>
<feature type="compositionally biased region" description="Polar residues" evidence="5">
    <location>
        <begin position="1"/>
        <end position="10"/>
    </location>
</feature>
<keyword evidence="6" id="KW-0472">Membrane</keyword>
<feature type="region of interest" description="Disordered" evidence="5">
    <location>
        <begin position="1"/>
        <end position="21"/>
    </location>
</feature>
<evidence type="ECO:0000256" key="3">
    <source>
        <dbReference type="PROSITE-ProRule" id="PRU10007"/>
    </source>
</evidence>
<sequence>MAPTKSNSKKSPVGETTLLLDKSEIKADTTKRGAVAAPAKVSPSTTSPLKYTEIKDIGPAVEKLRDSFHQTQKTHSIQYRLNQLRNVYFALKDHTDEICDALYKDFRRVPEETKGLEIAGGLNELLHTIASLYKWSKPDPIKDLPVSMTGTPAYIEKIPLGVVLIISPFNYPFLLSLSAVVGALAAGNAVVLKQSEMTPHFSQLFTDLLTKALDDDIFFAVNGGIAETTETLNQKFDKIMYTGNNMVGTIVAKKAAETLTPVILELGGKSPAFVLEDVKENDLHTIASRIAWGRFTNCGQTCVAVDYVLVHESKHKSLLRELKKVVETEFYPGINKDDPNYTHLIHDRAYQNLVKRLDASKGEVVIGGERDASTRYIAPTVIDNVSWDDSTMEVELFGPLLPIIPYTDLKEAVTSLVKRHDTPLAQYVFTSNASRANNPQIDYILKAVRSGGLIINDVLLHVGLANAPFGGIGQSGHGAYHGEYSFRNFSHERTTLEIALWKESTLTARYPPFNENKANLVGTSLTFYGGKTWFGRTGDVRLTGPNPVWSLYSGIVGVFALGYYLYAAS</sequence>
<dbReference type="InterPro" id="IPR016162">
    <property type="entry name" value="Ald_DH_N"/>
</dbReference>
<evidence type="ECO:0000256" key="4">
    <source>
        <dbReference type="RuleBase" id="RU003345"/>
    </source>
</evidence>
<proteinExistence type="inferred from homology"/>
<dbReference type="EMBL" id="OZ004260">
    <property type="protein sequence ID" value="CAK7921581.1"/>
    <property type="molecule type" value="Genomic_DNA"/>
</dbReference>
<evidence type="ECO:0000256" key="2">
    <source>
        <dbReference type="ARBA" id="ARBA00023002"/>
    </source>
</evidence>
<dbReference type="SUPFAM" id="SSF53720">
    <property type="entry name" value="ALDH-like"/>
    <property type="match status" value="1"/>
</dbReference>
<protein>
    <submittedName>
        <fullName evidence="8">Fatty aldehyde dehydrogenase Hfd1p</fullName>
    </submittedName>
</protein>
<dbReference type="InterPro" id="IPR029510">
    <property type="entry name" value="Ald_DH_CS_GLU"/>
</dbReference>
<dbReference type="Gene3D" id="3.40.605.10">
    <property type="entry name" value="Aldehyde Dehydrogenase, Chain A, domain 1"/>
    <property type="match status" value="1"/>
</dbReference>
<dbReference type="PROSITE" id="PS00687">
    <property type="entry name" value="ALDEHYDE_DEHYDR_GLU"/>
    <property type="match status" value="1"/>
</dbReference>
<feature type="transmembrane region" description="Helical" evidence="6">
    <location>
        <begin position="549"/>
        <end position="566"/>
    </location>
</feature>
<evidence type="ECO:0000256" key="6">
    <source>
        <dbReference type="SAM" id="Phobius"/>
    </source>
</evidence>
<dbReference type="Proteomes" id="UP001497600">
    <property type="component" value="Chromosome H"/>
</dbReference>
<dbReference type="PANTHER" id="PTHR43570:SF16">
    <property type="entry name" value="ALDEHYDE DEHYDROGENASE TYPE III, ISOFORM Q"/>
    <property type="match status" value="1"/>
</dbReference>
<evidence type="ECO:0000313" key="9">
    <source>
        <dbReference type="Proteomes" id="UP001497600"/>
    </source>
</evidence>
<dbReference type="InterPro" id="IPR015590">
    <property type="entry name" value="Aldehyde_DH_dom"/>
</dbReference>
<evidence type="ECO:0000313" key="8">
    <source>
        <dbReference type="EMBL" id="CAK7921581.1"/>
    </source>
</evidence>
<dbReference type="PROSITE" id="PS00070">
    <property type="entry name" value="ALDEHYDE_DEHYDR_CYS"/>
    <property type="match status" value="1"/>
</dbReference>
<dbReference type="InterPro" id="IPR016161">
    <property type="entry name" value="Ald_DH/histidinol_DH"/>
</dbReference>
<dbReference type="Pfam" id="PF00171">
    <property type="entry name" value="Aldedh"/>
    <property type="match status" value="1"/>
</dbReference>
<gene>
    <name evidence="8" type="primary">HFD1</name>
    <name evidence="8" type="ORF">CAAN4_H15962</name>
</gene>
<keyword evidence="9" id="KW-1185">Reference proteome</keyword>
<dbReference type="InterPro" id="IPR012394">
    <property type="entry name" value="Aldehyde_DH_NAD(P)"/>
</dbReference>
<accession>A0ABP0EPU0</accession>
<organism evidence="8 9">
    <name type="scientific">[Candida] anglica</name>
    <dbReference type="NCBI Taxonomy" id="148631"/>
    <lineage>
        <taxon>Eukaryota</taxon>
        <taxon>Fungi</taxon>
        <taxon>Dikarya</taxon>
        <taxon>Ascomycota</taxon>
        <taxon>Saccharomycotina</taxon>
        <taxon>Pichiomycetes</taxon>
        <taxon>Debaryomycetaceae</taxon>
        <taxon>Kurtzmaniella</taxon>
    </lineage>
</organism>